<dbReference type="GO" id="GO:0016579">
    <property type="term" value="P:protein deubiquitination"/>
    <property type="evidence" value="ECO:0007669"/>
    <property type="project" value="InterPro"/>
</dbReference>
<evidence type="ECO:0000256" key="2">
    <source>
        <dbReference type="SAM" id="Coils"/>
    </source>
</evidence>
<dbReference type="GO" id="GO:0006508">
    <property type="term" value="P:proteolysis"/>
    <property type="evidence" value="ECO:0007669"/>
    <property type="project" value="UniProtKB-KW"/>
</dbReference>
<dbReference type="Proteomes" id="UP000761534">
    <property type="component" value="Unassembled WGS sequence"/>
</dbReference>
<evidence type="ECO:0000313" key="6">
    <source>
        <dbReference type="Proteomes" id="UP000761534"/>
    </source>
</evidence>
<dbReference type="GO" id="GO:0005829">
    <property type="term" value="C:cytosol"/>
    <property type="evidence" value="ECO:0007669"/>
    <property type="project" value="TreeGrafter"/>
</dbReference>
<accession>A0A642V1V1</accession>
<keyword evidence="6" id="KW-1185">Reference proteome</keyword>
<dbReference type="OrthoDB" id="2248014at2759"/>
<keyword evidence="1" id="KW-0788">Thiol protease</keyword>
<proteinExistence type="inferred from homology"/>
<dbReference type="PROSITE" id="PS50235">
    <property type="entry name" value="USP_3"/>
    <property type="match status" value="1"/>
</dbReference>
<feature type="compositionally biased region" description="Polar residues" evidence="3">
    <location>
        <begin position="385"/>
        <end position="394"/>
    </location>
</feature>
<dbReference type="PROSITE" id="PS00973">
    <property type="entry name" value="USP_2"/>
    <property type="match status" value="1"/>
</dbReference>
<dbReference type="InterPro" id="IPR038765">
    <property type="entry name" value="Papain-like_cys_pep_sf"/>
</dbReference>
<name>A0A642V1V1_9ASCO</name>
<dbReference type="PANTHER" id="PTHR24006:SF827">
    <property type="entry name" value="UBIQUITIN CARBOXYL-TERMINAL HYDROLASE 34"/>
    <property type="match status" value="1"/>
</dbReference>
<feature type="compositionally biased region" description="Low complexity" evidence="3">
    <location>
        <begin position="401"/>
        <end position="422"/>
    </location>
</feature>
<gene>
    <name evidence="5" type="ORF">TRICI_004154</name>
</gene>
<evidence type="ECO:0000313" key="5">
    <source>
        <dbReference type="EMBL" id="KAA8910356.1"/>
    </source>
</evidence>
<keyword evidence="2" id="KW-0175">Coiled coil</keyword>
<feature type="domain" description="USP" evidence="4">
    <location>
        <begin position="15"/>
        <end position="475"/>
    </location>
</feature>
<dbReference type="GO" id="GO:0004843">
    <property type="term" value="F:cysteine-type deubiquitinase activity"/>
    <property type="evidence" value="ECO:0007669"/>
    <property type="project" value="UniProtKB-UniRule"/>
</dbReference>
<dbReference type="InterPro" id="IPR001394">
    <property type="entry name" value="Peptidase_C19_UCH"/>
</dbReference>
<keyword evidence="1" id="KW-0833">Ubl conjugation pathway</keyword>
<dbReference type="PANTHER" id="PTHR24006">
    <property type="entry name" value="UBIQUITIN CARBOXYL-TERMINAL HYDROLASE"/>
    <property type="match status" value="1"/>
</dbReference>
<dbReference type="InterPro" id="IPR050164">
    <property type="entry name" value="Peptidase_C19"/>
</dbReference>
<feature type="region of interest" description="Disordered" evidence="3">
    <location>
        <begin position="350"/>
        <end position="422"/>
    </location>
</feature>
<protein>
    <recommendedName>
        <fullName evidence="1">Ubiquitin carboxyl-terminal hydrolase</fullName>
        <ecNumber evidence="1">3.4.19.12</ecNumber>
    </recommendedName>
</protein>
<reference evidence="5" key="1">
    <citation type="journal article" date="2019" name="G3 (Bethesda)">
        <title>Genome Assemblies of Two Rare Opportunistic Yeast Pathogens: Diutina rugosa (syn. Candida rugosa) and Trichomonascus ciferrii (syn. Candida ciferrii).</title>
        <authorList>
            <person name="Mixao V."/>
            <person name="Saus E."/>
            <person name="Hansen A.P."/>
            <person name="Lass-Florl C."/>
            <person name="Gabaldon T."/>
        </authorList>
    </citation>
    <scope>NUCLEOTIDE SEQUENCE</scope>
    <source>
        <strain evidence="5">CBS 4856</strain>
    </source>
</reference>
<dbReference type="Pfam" id="PF00443">
    <property type="entry name" value="UCH"/>
    <property type="match status" value="1"/>
</dbReference>
<keyword evidence="1" id="KW-0645">Protease</keyword>
<dbReference type="PROSITE" id="PS00972">
    <property type="entry name" value="USP_1"/>
    <property type="match status" value="1"/>
</dbReference>
<dbReference type="CDD" id="cd02662">
    <property type="entry name" value="Peptidase_C19F"/>
    <property type="match status" value="1"/>
</dbReference>
<dbReference type="InterPro" id="IPR018200">
    <property type="entry name" value="USP_CS"/>
</dbReference>
<comment type="catalytic activity">
    <reaction evidence="1">
        <text>Thiol-dependent hydrolysis of ester, thioester, amide, peptide and isopeptide bonds formed by the C-terminal Gly of ubiquitin (a 76-residue protein attached to proteins as an intracellular targeting signal).</text>
        <dbReference type="EC" id="3.4.19.12"/>
    </reaction>
</comment>
<organism evidence="5 6">
    <name type="scientific">Trichomonascus ciferrii</name>
    <dbReference type="NCBI Taxonomy" id="44093"/>
    <lineage>
        <taxon>Eukaryota</taxon>
        <taxon>Fungi</taxon>
        <taxon>Dikarya</taxon>
        <taxon>Ascomycota</taxon>
        <taxon>Saccharomycotina</taxon>
        <taxon>Dipodascomycetes</taxon>
        <taxon>Dipodascales</taxon>
        <taxon>Trichomonascaceae</taxon>
        <taxon>Trichomonascus</taxon>
        <taxon>Trichomonascus ciferrii complex</taxon>
    </lineage>
</organism>
<feature type="compositionally biased region" description="Pro residues" evidence="3">
    <location>
        <begin position="370"/>
        <end position="381"/>
    </location>
</feature>
<dbReference type="AlphaFoldDB" id="A0A642V1V1"/>
<keyword evidence="1" id="KW-0378">Hydrolase</keyword>
<feature type="coiled-coil region" evidence="2">
    <location>
        <begin position="103"/>
        <end position="130"/>
    </location>
</feature>
<dbReference type="Gene3D" id="3.90.70.10">
    <property type="entry name" value="Cysteine proteinases"/>
    <property type="match status" value="1"/>
</dbReference>
<comment type="caution">
    <text evidence="5">The sequence shown here is derived from an EMBL/GenBank/DDBJ whole genome shotgun (WGS) entry which is preliminary data.</text>
</comment>
<dbReference type="SUPFAM" id="SSF54001">
    <property type="entry name" value="Cysteine proteinases"/>
    <property type="match status" value="1"/>
</dbReference>
<dbReference type="EMBL" id="SWFS01000317">
    <property type="protein sequence ID" value="KAA8910356.1"/>
    <property type="molecule type" value="Genomic_DNA"/>
</dbReference>
<comment type="similarity">
    <text evidence="1">Belongs to the peptidase C19 family.</text>
</comment>
<dbReference type="EC" id="3.4.19.12" evidence="1"/>
<evidence type="ECO:0000256" key="1">
    <source>
        <dbReference type="RuleBase" id="RU366025"/>
    </source>
</evidence>
<dbReference type="InterPro" id="IPR028889">
    <property type="entry name" value="USP"/>
</dbReference>
<sequence length="476" mass="53544">MLMLRRRRKVGRYTVGLSNPANDCFANSNLQSLAALPPLYSYLGELCSVDEEGMSRLSYALKRMVERLNEPVLTPKTLSPWELLRVLESIYNSHISRSQHDAHELLHLILETLETENDRLRKRHDEQTAIPRFCFSGQTADTITCSRCGYVSPANVSPFVVLSLMVPQRRSIALSELLDQQFAPEYIPEYGCVSCRLHHVLQNGQDSLREQVLPYKDDPASLPDELDRQLPKHVTAPISKRTAFHRLPEVLTLHLSRSIYGGFGASRNSCKVQVQETIDLYEVDPSVGTNSVLDRRRVSYRLMAMIRHKGTHHHGHYECFRRKSLDWWTTTLGGGRPAYIPMPTGYMSAPAPASPAASIDSSTLGEYPYTTPPPPPPPQKPVYPRSQSYQTSSPLPYPGRSSPSPASVSTSDVTGTTSTPDDTAAAAMRNKANPDVLPPSQYQWWKISDDRVWECSLKDVLKEESGAYLLFYERIL</sequence>
<dbReference type="GO" id="GO:0005634">
    <property type="term" value="C:nucleus"/>
    <property type="evidence" value="ECO:0007669"/>
    <property type="project" value="TreeGrafter"/>
</dbReference>
<evidence type="ECO:0000256" key="3">
    <source>
        <dbReference type="SAM" id="MobiDB-lite"/>
    </source>
</evidence>
<evidence type="ECO:0000259" key="4">
    <source>
        <dbReference type="PROSITE" id="PS50235"/>
    </source>
</evidence>
<dbReference type="VEuPathDB" id="FungiDB:TRICI_004154"/>